<evidence type="ECO:0000256" key="5">
    <source>
        <dbReference type="ARBA" id="ARBA00022645"/>
    </source>
</evidence>
<dbReference type="GO" id="GO:0009002">
    <property type="term" value="F:serine-type D-Ala-D-Ala carboxypeptidase activity"/>
    <property type="evidence" value="ECO:0007669"/>
    <property type="project" value="UniProtKB-EC"/>
</dbReference>
<keyword evidence="12" id="KW-0472">Membrane</keyword>
<evidence type="ECO:0000313" key="20">
    <source>
        <dbReference type="Proteomes" id="UP000176191"/>
    </source>
</evidence>
<keyword evidence="5" id="KW-0121">Carboxypeptidase</keyword>
<dbReference type="Proteomes" id="UP000176191">
    <property type="component" value="Unassembled WGS sequence"/>
</dbReference>
<keyword evidence="11" id="KW-0573">Peptidoglycan synthesis</keyword>
<dbReference type="PANTHER" id="PTHR32282:SF11">
    <property type="entry name" value="PENICILLIN-BINDING PROTEIN 1B"/>
    <property type="match status" value="1"/>
</dbReference>
<dbReference type="InterPro" id="IPR023346">
    <property type="entry name" value="Lysozyme-like_dom_sf"/>
</dbReference>
<dbReference type="GO" id="GO:0005886">
    <property type="term" value="C:plasma membrane"/>
    <property type="evidence" value="ECO:0007669"/>
    <property type="project" value="UniProtKB-SubCell"/>
</dbReference>
<dbReference type="InterPro" id="IPR001460">
    <property type="entry name" value="PCN-bd_Tpept"/>
</dbReference>
<dbReference type="GO" id="GO:0030288">
    <property type="term" value="C:outer membrane-bounded periplasmic space"/>
    <property type="evidence" value="ECO:0007669"/>
    <property type="project" value="TreeGrafter"/>
</dbReference>
<dbReference type="Gene3D" id="3.40.710.10">
    <property type="entry name" value="DD-peptidase/beta-lactamase superfamily"/>
    <property type="match status" value="1"/>
</dbReference>
<name>A0A1F5F3C4_9BACT</name>
<dbReference type="GO" id="GO:0008955">
    <property type="term" value="F:peptidoglycan glycosyltransferase activity"/>
    <property type="evidence" value="ECO:0007669"/>
    <property type="project" value="UniProtKB-EC"/>
</dbReference>
<comment type="subcellular location">
    <subcellularLocation>
        <location evidence="1">Cell membrane</location>
    </subcellularLocation>
</comment>
<comment type="catalytic activity">
    <reaction evidence="15">
        <text>Preferential cleavage: (Ac)2-L-Lys-D-Ala-|-D-Ala. Also transpeptidation of peptidyl-alanyl moieties that are N-acyl substituents of D-alanine.</text>
        <dbReference type="EC" id="3.4.16.4"/>
    </reaction>
</comment>
<dbReference type="GO" id="GO:0009252">
    <property type="term" value="P:peptidoglycan biosynthetic process"/>
    <property type="evidence" value="ECO:0007669"/>
    <property type="project" value="UniProtKB-KW"/>
</dbReference>
<evidence type="ECO:0000256" key="16">
    <source>
        <dbReference type="ARBA" id="ARBA00049902"/>
    </source>
</evidence>
<evidence type="ECO:0000256" key="11">
    <source>
        <dbReference type="ARBA" id="ARBA00022984"/>
    </source>
</evidence>
<keyword evidence="13" id="KW-0511">Multifunctional enzyme</keyword>
<evidence type="ECO:0000256" key="15">
    <source>
        <dbReference type="ARBA" id="ARBA00034000"/>
    </source>
</evidence>
<gene>
    <name evidence="19" type="ORF">A2228_03180</name>
</gene>
<evidence type="ECO:0000256" key="12">
    <source>
        <dbReference type="ARBA" id="ARBA00023136"/>
    </source>
</evidence>
<evidence type="ECO:0000256" key="14">
    <source>
        <dbReference type="ARBA" id="ARBA00023316"/>
    </source>
</evidence>
<evidence type="ECO:0000313" key="19">
    <source>
        <dbReference type="EMBL" id="OGD74165.1"/>
    </source>
</evidence>
<keyword evidence="9" id="KW-0378">Hydrolase</keyword>
<dbReference type="PANTHER" id="PTHR32282">
    <property type="entry name" value="BINDING PROTEIN TRANSPEPTIDASE, PUTATIVE-RELATED"/>
    <property type="match status" value="1"/>
</dbReference>
<accession>A0A1F5F3C4</accession>
<keyword evidence="6" id="KW-0645">Protease</keyword>
<dbReference type="SUPFAM" id="SSF53955">
    <property type="entry name" value="Lysozyme-like"/>
    <property type="match status" value="1"/>
</dbReference>
<evidence type="ECO:0000256" key="4">
    <source>
        <dbReference type="ARBA" id="ARBA00022475"/>
    </source>
</evidence>
<keyword evidence="8" id="KW-0808">Transferase</keyword>
<dbReference type="Pfam" id="PF00905">
    <property type="entry name" value="Transpeptidase"/>
    <property type="match status" value="1"/>
</dbReference>
<keyword evidence="14" id="KW-0961">Cell wall biogenesis/degradation</keyword>
<dbReference type="GO" id="GO:0006508">
    <property type="term" value="P:proteolysis"/>
    <property type="evidence" value="ECO:0007669"/>
    <property type="project" value="UniProtKB-KW"/>
</dbReference>
<reference evidence="19 20" key="1">
    <citation type="journal article" date="2016" name="Nat. Commun.">
        <title>Thousands of microbial genomes shed light on interconnected biogeochemical processes in an aquifer system.</title>
        <authorList>
            <person name="Anantharaman K."/>
            <person name="Brown C.T."/>
            <person name="Hug L.A."/>
            <person name="Sharon I."/>
            <person name="Castelle C.J."/>
            <person name="Probst A.J."/>
            <person name="Thomas B.C."/>
            <person name="Singh A."/>
            <person name="Wilkins M.J."/>
            <person name="Karaoz U."/>
            <person name="Brodie E.L."/>
            <person name="Williams K.H."/>
            <person name="Hubbard S.S."/>
            <person name="Banfield J.F."/>
        </authorList>
    </citation>
    <scope>NUCLEOTIDE SEQUENCE [LARGE SCALE GENOMIC DNA]</scope>
</reference>
<feature type="domain" description="Glycosyl transferase family 51" evidence="18">
    <location>
        <begin position="74"/>
        <end position="248"/>
    </location>
</feature>
<evidence type="ECO:0000256" key="7">
    <source>
        <dbReference type="ARBA" id="ARBA00022676"/>
    </source>
</evidence>
<dbReference type="Pfam" id="PF00912">
    <property type="entry name" value="Transgly"/>
    <property type="match status" value="1"/>
</dbReference>
<evidence type="ECO:0000256" key="6">
    <source>
        <dbReference type="ARBA" id="ARBA00022670"/>
    </source>
</evidence>
<keyword evidence="7" id="KW-0328">Glycosyltransferase</keyword>
<feature type="domain" description="Penicillin-binding protein transpeptidase" evidence="17">
    <location>
        <begin position="336"/>
        <end position="622"/>
    </location>
</feature>
<comment type="catalytic activity">
    <reaction evidence="16">
        <text>[GlcNAc-(1-&gt;4)-Mur2Ac(oyl-L-Ala-gamma-D-Glu-L-Lys-D-Ala-D-Ala)](n)-di-trans,octa-cis-undecaprenyl diphosphate + beta-D-GlcNAc-(1-&gt;4)-Mur2Ac(oyl-L-Ala-gamma-D-Glu-L-Lys-D-Ala-D-Ala)-di-trans,octa-cis-undecaprenyl diphosphate = [GlcNAc-(1-&gt;4)-Mur2Ac(oyl-L-Ala-gamma-D-Glu-L-Lys-D-Ala-D-Ala)](n+1)-di-trans,octa-cis-undecaprenyl diphosphate + di-trans,octa-cis-undecaprenyl diphosphate + H(+)</text>
        <dbReference type="Rhea" id="RHEA:23708"/>
        <dbReference type="Rhea" id="RHEA-COMP:9602"/>
        <dbReference type="Rhea" id="RHEA-COMP:9603"/>
        <dbReference type="ChEBI" id="CHEBI:15378"/>
        <dbReference type="ChEBI" id="CHEBI:58405"/>
        <dbReference type="ChEBI" id="CHEBI:60033"/>
        <dbReference type="ChEBI" id="CHEBI:78435"/>
        <dbReference type="EC" id="2.4.99.28"/>
    </reaction>
</comment>
<dbReference type="GO" id="GO:0008658">
    <property type="term" value="F:penicillin binding"/>
    <property type="evidence" value="ECO:0007669"/>
    <property type="project" value="InterPro"/>
</dbReference>
<comment type="caution">
    <text evidence="19">The sequence shown here is derived from an EMBL/GenBank/DDBJ whole genome shotgun (WGS) entry which is preliminary data.</text>
</comment>
<dbReference type="InterPro" id="IPR036950">
    <property type="entry name" value="PBP_transglycosylase"/>
</dbReference>
<evidence type="ECO:0000259" key="18">
    <source>
        <dbReference type="Pfam" id="PF00912"/>
    </source>
</evidence>
<dbReference type="InterPro" id="IPR050396">
    <property type="entry name" value="Glycosyltr_51/Transpeptidase"/>
</dbReference>
<dbReference type="InterPro" id="IPR012338">
    <property type="entry name" value="Beta-lactam/transpept-like"/>
</dbReference>
<evidence type="ECO:0000256" key="13">
    <source>
        <dbReference type="ARBA" id="ARBA00023268"/>
    </source>
</evidence>
<dbReference type="InterPro" id="IPR001264">
    <property type="entry name" value="Glyco_trans_51"/>
</dbReference>
<proteinExistence type="inferred from homology"/>
<evidence type="ECO:0000256" key="3">
    <source>
        <dbReference type="ARBA" id="ARBA00007739"/>
    </source>
</evidence>
<organism evidence="19 20">
    <name type="scientific">Candidatus Collierbacteria bacterium RIFOXYA2_FULL_46_10</name>
    <dbReference type="NCBI Taxonomy" id="1817726"/>
    <lineage>
        <taxon>Bacteria</taxon>
        <taxon>Candidatus Collieribacteriota</taxon>
    </lineage>
</organism>
<sequence>MSKAKNSFFRFFRSRLRKKNLPPLYSKKVLVLITLSLVVILSSLFVFLKDLPSPAKLNKPSSFPNSTKILDRNGELLYEIYDDQNRTPITLSDLPEYVKLATISIEDQNFYRHHGFDTGGILRALYKTITGQRLEGGSTITQQLVKVALLTPERTVSRKIKEAILTVVTEILYSKNQILEMYLNHIPYGGTAYGIEAAAHRFFDKDAKDLTLAETTLLVGLPQAPSRYSPFTNPNSAKTRQTQVLDRMVEDKFISREVALETKNVSLNYRSPGVNIRAPHFVMYVRQILEETYGLQAVGSGGLRVTTSLDISLQEAAQASLSAELSELKRLKISNGAALATNPQTGEILAMIGSYDYFSTEIDGKVNVTTSLRQPGSSIKPLNYALGLETKLITPSSMLLDTPICFVVPGQTNYCPKNYDNSFRGPTQIRFALGNSLNIPAVKVLALNGVENFISFAQKMGITSWTNPENYGLSLTLGGGEVTMLDMATAFGVFANQGVKVSLHPILKVTDISGNILEEYSPADGIRQGDNVLSEETSFLISHILSDNNARSGAFGSNSILNIPGKTVSVKTGTTNNLRDNWTIGYTPTLLVAAWVGNNDNSPMSYVASGITGASPIWQKIMKYGLRDINTPGLTKPDTIEGTSVCSDSGVLPGDGNACPTRYEYFLPNTIPSVSTISQRELFVNKTTHHPPQNEIEFADLETKLQTVASDPFVTDYCIDCGPYPEGYSEPLTTVPYSSFGNFLDEN</sequence>
<dbReference type="AlphaFoldDB" id="A0A1F5F3C4"/>
<protein>
    <submittedName>
        <fullName evidence="19">Uncharacterized protein</fullName>
    </submittedName>
</protein>
<dbReference type="SUPFAM" id="SSF56601">
    <property type="entry name" value="beta-lactamase/transpeptidase-like"/>
    <property type="match status" value="1"/>
</dbReference>
<comment type="similarity">
    <text evidence="3">In the N-terminal section; belongs to the glycosyltransferase 51 family.</text>
</comment>
<dbReference type="GO" id="GO:0008360">
    <property type="term" value="P:regulation of cell shape"/>
    <property type="evidence" value="ECO:0007669"/>
    <property type="project" value="UniProtKB-KW"/>
</dbReference>
<evidence type="ECO:0000256" key="8">
    <source>
        <dbReference type="ARBA" id="ARBA00022679"/>
    </source>
</evidence>
<keyword evidence="10" id="KW-0133">Cell shape</keyword>
<comment type="similarity">
    <text evidence="2">In the C-terminal section; belongs to the transpeptidase family.</text>
</comment>
<dbReference type="FunFam" id="1.10.3810.10:FF:000001">
    <property type="entry name" value="Penicillin-binding protein 1A"/>
    <property type="match status" value="1"/>
</dbReference>
<evidence type="ECO:0000256" key="10">
    <source>
        <dbReference type="ARBA" id="ARBA00022960"/>
    </source>
</evidence>
<evidence type="ECO:0000256" key="2">
    <source>
        <dbReference type="ARBA" id="ARBA00007090"/>
    </source>
</evidence>
<dbReference type="GO" id="GO:0071555">
    <property type="term" value="P:cell wall organization"/>
    <property type="evidence" value="ECO:0007669"/>
    <property type="project" value="UniProtKB-KW"/>
</dbReference>
<evidence type="ECO:0000256" key="9">
    <source>
        <dbReference type="ARBA" id="ARBA00022801"/>
    </source>
</evidence>
<evidence type="ECO:0000259" key="17">
    <source>
        <dbReference type="Pfam" id="PF00905"/>
    </source>
</evidence>
<keyword evidence="4" id="KW-1003">Cell membrane</keyword>
<dbReference type="Gene3D" id="1.10.3810.10">
    <property type="entry name" value="Biosynthetic peptidoglycan transglycosylase-like"/>
    <property type="match status" value="1"/>
</dbReference>
<evidence type="ECO:0000256" key="1">
    <source>
        <dbReference type="ARBA" id="ARBA00004236"/>
    </source>
</evidence>
<dbReference type="EMBL" id="MFAK01000039">
    <property type="protein sequence ID" value="OGD74165.1"/>
    <property type="molecule type" value="Genomic_DNA"/>
</dbReference>